<keyword evidence="2" id="KW-1185">Reference proteome</keyword>
<name>A0A319CEC0_9EURO</name>
<evidence type="ECO:0000313" key="2">
    <source>
        <dbReference type="Proteomes" id="UP000248340"/>
    </source>
</evidence>
<dbReference type="EMBL" id="KZ821694">
    <property type="protein sequence ID" value="PYH82589.1"/>
    <property type="molecule type" value="Genomic_DNA"/>
</dbReference>
<evidence type="ECO:0000313" key="1">
    <source>
        <dbReference type="EMBL" id="PYH82589.1"/>
    </source>
</evidence>
<dbReference type="GeneID" id="37144109"/>
<accession>A0A319CEC0</accession>
<dbReference type="RefSeq" id="XP_025492789.1">
    <property type="nucleotide sequence ID" value="XM_025641367.1"/>
</dbReference>
<dbReference type="AlphaFoldDB" id="A0A319CEC0"/>
<gene>
    <name evidence="1" type="ORF">BO82DRAFT_59434</name>
</gene>
<organism evidence="1 2">
    <name type="scientific">Aspergillus uvarum CBS 121591</name>
    <dbReference type="NCBI Taxonomy" id="1448315"/>
    <lineage>
        <taxon>Eukaryota</taxon>
        <taxon>Fungi</taxon>
        <taxon>Dikarya</taxon>
        <taxon>Ascomycota</taxon>
        <taxon>Pezizomycotina</taxon>
        <taxon>Eurotiomycetes</taxon>
        <taxon>Eurotiomycetidae</taxon>
        <taxon>Eurotiales</taxon>
        <taxon>Aspergillaceae</taxon>
        <taxon>Aspergillus</taxon>
        <taxon>Aspergillus subgen. Circumdati</taxon>
    </lineage>
</organism>
<reference evidence="1 2" key="1">
    <citation type="submission" date="2016-12" db="EMBL/GenBank/DDBJ databases">
        <title>The genomes of Aspergillus section Nigri reveals drivers in fungal speciation.</title>
        <authorList>
            <consortium name="DOE Joint Genome Institute"/>
            <person name="Vesth T.C."/>
            <person name="Nybo J."/>
            <person name="Theobald S."/>
            <person name="Brandl J."/>
            <person name="Frisvad J.C."/>
            <person name="Nielsen K.F."/>
            <person name="Lyhne E.K."/>
            <person name="Kogle M.E."/>
            <person name="Kuo A."/>
            <person name="Riley R."/>
            <person name="Clum A."/>
            <person name="Nolan M."/>
            <person name="Lipzen A."/>
            <person name="Salamov A."/>
            <person name="Henrissat B."/>
            <person name="Wiebenga A."/>
            <person name="De Vries R.P."/>
            <person name="Grigoriev I.V."/>
            <person name="Mortensen U.H."/>
            <person name="Andersen M.R."/>
            <person name="Baker S.E."/>
        </authorList>
    </citation>
    <scope>NUCLEOTIDE SEQUENCE [LARGE SCALE GENOMIC DNA]</scope>
    <source>
        <strain evidence="1 2">CBS 121591</strain>
    </source>
</reference>
<proteinExistence type="predicted"/>
<protein>
    <submittedName>
        <fullName evidence="1">Uncharacterized protein</fullName>
    </submittedName>
</protein>
<sequence>MHIPQTPCGATRCQKIYIVQPEKCPARTSRSDMETLYIPTKSVHVSTGSITDAIHGARLQFHHLILMAIQHKPCFRSRSSEVFAGMVQRRHSPQLLRFRSRPSNFDISRLPVLTDSPVSKQPTARSSLTKRLLLNRVDGFESEARWCCTFFNG</sequence>
<dbReference type="Proteomes" id="UP000248340">
    <property type="component" value="Unassembled WGS sequence"/>
</dbReference>
<dbReference type="VEuPathDB" id="FungiDB:BO82DRAFT_59434"/>